<dbReference type="RefSeq" id="WP_050060336.1">
    <property type="nucleotide sequence ID" value="NZ_JACHEK010000010.1"/>
</dbReference>
<dbReference type="InterPro" id="IPR021799">
    <property type="entry name" value="PIN-like_prokaryotic"/>
</dbReference>
<name>A0A841K0X8_9BACT</name>
<keyword evidence="2" id="KW-1185">Reference proteome</keyword>
<sequence>MIVVADAGPLRYLVLIGKSQLPGELFEQVVIPPAVVDELTHSRTPEAVTFWIKHPPEWLLVAPRSSFPSDSRLDHLDEGERQAIALAKDRGHPLLLMDEIEGRGAAESLGLSVLGTIGVLERAAKLQLINFATAFKDLEQTNFHMSAALRRVLAERHHLE</sequence>
<dbReference type="PANTHER" id="PTHR39550:SF1">
    <property type="entry name" value="SLL0658 PROTEIN"/>
    <property type="match status" value="1"/>
</dbReference>
<comment type="caution">
    <text evidence="1">The sequence shown here is derived from an EMBL/GenBank/DDBJ whole genome shotgun (WGS) entry which is preliminary data.</text>
</comment>
<evidence type="ECO:0000313" key="1">
    <source>
        <dbReference type="EMBL" id="MBB6146635.1"/>
    </source>
</evidence>
<dbReference type="OrthoDB" id="122346at2"/>
<protein>
    <submittedName>
        <fullName evidence="1">Putative nucleic acid-binding protein</fullName>
    </submittedName>
</protein>
<organism evidence="1 2">
    <name type="scientific">Silvibacterium bohemicum</name>
    <dbReference type="NCBI Taxonomy" id="1577686"/>
    <lineage>
        <taxon>Bacteria</taxon>
        <taxon>Pseudomonadati</taxon>
        <taxon>Acidobacteriota</taxon>
        <taxon>Terriglobia</taxon>
        <taxon>Terriglobales</taxon>
        <taxon>Acidobacteriaceae</taxon>
        <taxon>Silvibacterium</taxon>
    </lineage>
</organism>
<evidence type="ECO:0000313" key="2">
    <source>
        <dbReference type="Proteomes" id="UP000538666"/>
    </source>
</evidence>
<proteinExistence type="predicted"/>
<dbReference type="Pfam" id="PF11848">
    <property type="entry name" value="DUF3368"/>
    <property type="match status" value="1"/>
</dbReference>
<reference evidence="1 2" key="1">
    <citation type="submission" date="2020-08" db="EMBL/GenBank/DDBJ databases">
        <title>Genomic Encyclopedia of Type Strains, Phase IV (KMG-IV): sequencing the most valuable type-strain genomes for metagenomic binning, comparative biology and taxonomic classification.</title>
        <authorList>
            <person name="Goeker M."/>
        </authorList>
    </citation>
    <scope>NUCLEOTIDE SEQUENCE [LARGE SCALE GENOMIC DNA]</scope>
    <source>
        <strain evidence="1 2">DSM 103733</strain>
    </source>
</reference>
<gene>
    <name evidence="1" type="ORF">HNQ77_004614</name>
</gene>
<dbReference type="AlphaFoldDB" id="A0A841K0X8"/>
<dbReference type="PANTHER" id="PTHR39550">
    <property type="entry name" value="SLL0658 PROTEIN"/>
    <property type="match status" value="1"/>
</dbReference>
<dbReference type="EMBL" id="JACHEK010000010">
    <property type="protein sequence ID" value="MBB6146635.1"/>
    <property type="molecule type" value="Genomic_DNA"/>
</dbReference>
<accession>A0A841K0X8</accession>
<dbReference type="Proteomes" id="UP000538666">
    <property type="component" value="Unassembled WGS sequence"/>
</dbReference>